<dbReference type="GO" id="GO:0005525">
    <property type="term" value="F:GTP binding"/>
    <property type="evidence" value="ECO:0007669"/>
    <property type="project" value="UniProtKB-UniRule"/>
</dbReference>
<keyword evidence="8" id="KW-1185">Reference proteome</keyword>
<accession>A0A363UM80</accession>
<dbReference type="GO" id="GO:0005524">
    <property type="term" value="F:ATP binding"/>
    <property type="evidence" value="ECO:0007669"/>
    <property type="project" value="UniProtKB-UniRule"/>
</dbReference>
<feature type="binding site" evidence="4">
    <location>
        <begin position="59"/>
        <end position="62"/>
    </location>
    <ligand>
        <name>GTP</name>
        <dbReference type="ChEBI" id="CHEBI:37565"/>
    </ligand>
</feature>
<evidence type="ECO:0000256" key="1">
    <source>
        <dbReference type="ARBA" id="ARBA00022741"/>
    </source>
</evidence>
<dbReference type="PANTHER" id="PTHR30448">
    <property type="entry name" value="RNASE ADAPTER PROTEIN RAPZ"/>
    <property type="match status" value="1"/>
</dbReference>
<dbReference type="RefSeq" id="WP_109719724.1">
    <property type="nucleotide sequence ID" value="NZ_QEQK01000005.1"/>
</dbReference>
<dbReference type="InterPro" id="IPR053931">
    <property type="entry name" value="RapZ_C"/>
</dbReference>
<evidence type="ECO:0000256" key="4">
    <source>
        <dbReference type="HAMAP-Rule" id="MF_00636"/>
    </source>
</evidence>
<sequence>MELIIVSGLSGAGKSVALRVLEDQGYFCIDNLPMALLDSLADHANSKPAAPNKLAVGIDARASRDDIQGYSDHIAALRARGFRASTLFLEADDEVLLRRFSETRRKHPLTDSDATLRDAIETERRLLDPIADCADIILDTSRTNVHELRERVRHRIGGAPDAPLTVLFMSFGFKYGVPDDVDYVFDVRCLPNPHWKPALKPQTGQDADVAEYLASLPECQALEADIAGFLERWLPAFEGQDRTYITVGIGCTGGRHRSVYLVEALARRFRAAGRAIQIRHSELA</sequence>
<feature type="binding site" evidence="4">
    <location>
        <begin position="8"/>
        <end position="15"/>
    </location>
    <ligand>
        <name>ATP</name>
        <dbReference type="ChEBI" id="CHEBI:30616"/>
    </ligand>
</feature>
<dbReference type="PIRSF" id="PIRSF005052">
    <property type="entry name" value="P-loopkin"/>
    <property type="match status" value="1"/>
</dbReference>
<name>A0A363UM80_9GAMM</name>
<dbReference type="HAMAP" id="MF_00636">
    <property type="entry name" value="RapZ_like"/>
    <property type="match status" value="1"/>
</dbReference>
<protein>
    <submittedName>
        <fullName evidence="7">RNase adapter RapZ</fullName>
    </submittedName>
</protein>
<reference evidence="7 8" key="1">
    <citation type="submission" date="2018-05" db="EMBL/GenBank/DDBJ databases">
        <title>Abyssibacter profundi OUC007T gen. nov., sp. nov, a marine bacterium isolated from seawater of the Mariana Trench.</title>
        <authorList>
            <person name="Zhou S."/>
        </authorList>
    </citation>
    <scope>NUCLEOTIDE SEQUENCE [LARGE SCALE GENOMIC DNA]</scope>
    <source>
        <strain evidence="7 8">OUC007</strain>
    </source>
</reference>
<dbReference type="SUPFAM" id="SSF52540">
    <property type="entry name" value="P-loop containing nucleoside triphosphate hydrolases"/>
    <property type="match status" value="1"/>
</dbReference>
<dbReference type="Proteomes" id="UP000251800">
    <property type="component" value="Unassembled WGS sequence"/>
</dbReference>
<dbReference type="InterPro" id="IPR027417">
    <property type="entry name" value="P-loop_NTPase"/>
</dbReference>
<dbReference type="EMBL" id="QEQK01000005">
    <property type="protein sequence ID" value="PWN56529.1"/>
    <property type="molecule type" value="Genomic_DNA"/>
</dbReference>
<dbReference type="AlphaFoldDB" id="A0A363UM80"/>
<dbReference type="PANTHER" id="PTHR30448:SF0">
    <property type="entry name" value="RNASE ADAPTER PROTEIN RAPZ"/>
    <property type="match status" value="1"/>
</dbReference>
<dbReference type="InterPro" id="IPR053930">
    <property type="entry name" value="RapZ-like_N"/>
</dbReference>
<keyword evidence="1 4" id="KW-0547">Nucleotide-binding</keyword>
<evidence type="ECO:0000313" key="7">
    <source>
        <dbReference type="EMBL" id="PWN56529.1"/>
    </source>
</evidence>
<evidence type="ECO:0000256" key="2">
    <source>
        <dbReference type="ARBA" id="ARBA00022840"/>
    </source>
</evidence>
<feature type="domain" description="RapZ C-terminal" evidence="6">
    <location>
        <begin position="165"/>
        <end position="283"/>
    </location>
</feature>
<gene>
    <name evidence="7" type="ORF">DEH80_06775</name>
</gene>
<dbReference type="Pfam" id="PF03668">
    <property type="entry name" value="RapZ-like_N"/>
    <property type="match status" value="1"/>
</dbReference>
<organism evidence="7 8">
    <name type="scientific">Abyssibacter profundi</name>
    <dbReference type="NCBI Taxonomy" id="2182787"/>
    <lineage>
        <taxon>Bacteria</taxon>
        <taxon>Pseudomonadati</taxon>
        <taxon>Pseudomonadota</taxon>
        <taxon>Gammaproteobacteria</taxon>
        <taxon>Chromatiales</taxon>
        <taxon>Oceanococcaceae</taxon>
        <taxon>Abyssibacter</taxon>
    </lineage>
</organism>
<keyword evidence="2 4" id="KW-0067">ATP-binding</keyword>
<proteinExistence type="inferred from homology"/>
<evidence type="ECO:0000259" key="6">
    <source>
        <dbReference type="Pfam" id="PF22740"/>
    </source>
</evidence>
<evidence type="ECO:0000256" key="3">
    <source>
        <dbReference type="ARBA" id="ARBA00023134"/>
    </source>
</evidence>
<feature type="domain" description="RapZ-like N-terminal" evidence="5">
    <location>
        <begin position="1"/>
        <end position="158"/>
    </location>
</feature>
<dbReference type="InterPro" id="IPR005337">
    <property type="entry name" value="RapZ-like"/>
</dbReference>
<keyword evidence="3 4" id="KW-0342">GTP-binding</keyword>
<dbReference type="NCBIfam" id="NF003828">
    <property type="entry name" value="PRK05416.1"/>
    <property type="match status" value="1"/>
</dbReference>
<dbReference type="Pfam" id="PF22740">
    <property type="entry name" value="PapZ_C"/>
    <property type="match status" value="1"/>
</dbReference>
<evidence type="ECO:0000259" key="5">
    <source>
        <dbReference type="Pfam" id="PF03668"/>
    </source>
</evidence>
<comment type="caution">
    <text evidence="7">The sequence shown here is derived from an EMBL/GenBank/DDBJ whole genome shotgun (WGS) entry which is preliminary data.</text>
</comment>
<dbReference type="OrthoDB" id="9784461at2"/>
<evidence type="ECO:0000313" key="8">
    <source>
        <dbReference type="Proteomes" id="UP000251800"/>
    </source>
</evidence>